<evidence type="ECO:0000313" key="3">
    <source>
        <dbReference type="EMBL" id="MBJ7538013.1"/>
    </source>
</evidence>
<organism evidence="3 4">
    <name type="scientific">Marinomonas transparens</name>
    <dbReference type="NCBI Taxonomy" id="2795388"/>
    <lineage>
        <taxon>Bacteria</taxon>
        <taxon>Pseudomonadati</taxon>
        <taxon>Pseudomonadota</taxon>
        <taxon>Gammaproteobacteria</taxon>
        <taxon>Oceanospirillales</taxon>
        <taxon>Oceanospirillaceae</taxon>
        <taxon>Marinomonas</taxon>
    </lineage>
</organism>
<dbReference type="GO" id="GO:0016020">
    <property type="term" value="C:membrane"/>
    <property type="evidence" value="ECO:0007669"/>
    <property type="project" value="InterPro"/>
</dbReference>
<feature type="transmembrane region" description="Helical" evidence="1">
    <location>
        <begin position="219"/>
        <end position="236"/>
    </location>
</feature>
<evidence type="ECO:0000256" key="1">
    <source>
        <dbReference type="SAM" id="Phobius"/>
    </source>
</evidence>
<accession>A0A934N2N0</accession>
<keyword evidence="1" id="KW-1133">Transmembrane helix</keyword>
<protein>
    <submittedName>
        <fullName evidence="3">DMT family transporter</fullName>
    </submittedName>
</protein>
<feature type="transmembrane region" description="Helical" evidence="1">
    <location>
        <begin position="105"/>
        <end position="122"/>
    </location>
</feature>
<feature type="transmembrane region" description="Helical" evidence="1">
    <location>
        <begin position="77"/>
        <end position="99"/>
    </location>
</feature>
<feature type="transmembrane region" description="Helical" evidence="1">
    <location>
        <begin position="7"/>
        <end position="29"/>
    </location>
</feature>
<sequence>MPTAKQTFLYGLFFSCIAVLFWGMLPIALKLSGGFADAITLTWLRFLVAGVILALWQWLRGKLGEFRALKRKDWLRLCAAASFLIVNYTTFVWSLGYLLPGSAQLSFQVAPLFLALGGVFFLKEKIHWKQWLCFAMIGLGMLIFFHPVFGQTNKSTIWVGFAIVQVSAVCWSMYALLQKSLFKYLGPSNIFLAIYGYAAVVMLPFTTPSLLLTMSSQDTWIAAFCCLNTLIAYGAFAQAMRYWQTVQVSASVALSPVTAFILTELCVANNWWPDSISSSHADTLSLFGMFIVIASAIGVQLISARIQRQAQQPLAAASKQ</sequence>
<feature type="transmembrane region" description="Helical" evidence="1">
    <location>
        <begin position="189"/>
        <end position="207"/>
    </location>
</feature>
<dbReference type="Proteomes" id="UP000628710">
    <property type="component" value="Unassembled WGS sequence"/>
</dbReference>
<gene>
    <name evidence="3" type="ORF">I8J31_10045</name>
</gene>
<keyword evidence="4" id="KW-1185">Reference proteome</keyword>
<name>A0A934N2N0_9GAMM</name>
<reference evidence="3" key="1">
    <citation type="submission" date="2020-12" db="EMBL/GenBank/DDBJ databases">
        <title>Marinomonas arctica sp. nov., a psychrotolerant bacterium isolated from the Arctic.</title>
        <authorList>
            <person name="Zhang Y."/>
        </authorList>
    </citation>
    <scope>NUCLEOTIDE SEQUENCE</scope>
    <source>
        <strain evidence="3">C1424</strain>
    </source>
</reference>
<feature type="transmembrane region" description="Helical" evidence="1">
    <location>
        <begin position="35"/>
        <end position="56"/>
    </location>
</feature>
<evidence type="ECO:0000259" key="2">
    <source>
        <dbReference type="Pfam" id="PF00892"/>
    </source>
</evidence>
<feature type="transmembrane region" description="Helical" evidence="1">
    <location>
        <begin position="284"/>
        <end position="302"/>
    </location>
</feature>
<feature type="transmembrane region" description="Helical" evidence="1">
    <location>
        <begin position="131"/>
        <end position="149"/>
    </location>
</feature>
<dbReference type="RefSeq" id="WP_199468372.1">
    <property type="nucleotide sequence ID" value="NZ_JAEMNX010000010.1"/>
</dbReference>
<dbReference type="PROSITE" id="PS51257">
    <property type="entry name" value="PROKAR_LIPOPROTEIN"/>
    <property type="match status" value="1"/>
</dbReference>
<dbReference type="InterPro" id="IPR037185">
    <property type="entry name" value="EmrE-like"/>
</dbReference>
<keyword evidence="1" id="KW-0812">Transmembrane</keyword>
<dbReference type="InterPro" id="IPR000620">
    <property type="entry name" value="EamA_dom"/>
</dbReference>
<dbReference type="AlphaFoldDB" id="A0A934N2N0"/>
<proteinExistence type="predicted"/>
<dbReference type="Pfam" id="PF00892">
    <property type="entry name" value="EamA"/>
    <property type="match status" value="2"/>
</dbReference>
<feature type="domain" description="EamA" evidence="2">
    <location>
        <begin position="10"/>
        <end position="144"/>
    </location>
</feature>
<dbReference type="PANTHER" id="PTHR22911">
    <property type="entry name" value="ACYL-MALONYL CONDENSING ENZYME-RELATED"/>
    <property type="match status" value="1"/>
</dbReference>
<dbReference type="SUPFAM" id="SSF103481">
    <property type="entry name" value="Multidrug resistance efflux transporter EmrE"/>
    <property type="match status" value="1"/>
</dbReference>
<dbReference type="EMBL" id="JAEMNX010000010">
    <property type="protein sequence ID" value="MBJ7538013.1"/>
    <property type="molecule type" value="Genomic_DNA"/>
</dbReference>
<dbReference type="Gene3D" id="1.10.3730.20">
    <property type="match status" value="1"/>
</dbReference>
<feature type="transmembrane region" description="Helical" evidence="1">
    <location>
        <begin position="248"/>
        <end position="272"/>
    </location>
</feature>
<dbReference type="PANTHER" id="PTHR22911:SF134">
    <property type="entry name" value="DMT FAMILY TRANSPORTER"/>
    <property type="match status" value="1"/>
</dbReference>
<evidence type="ECO:0000313" key="4">
    <source>
        <dbReference type="Proteomes" id="UP000628710"/>
    </source>
</evidence>
<comment type="caution">
    <text evidence="3">The sequence shown here is derived from an EMBL/GenBank/DDBJ whole genome shotgun (WGS) entry which is preliminary data.</text>
</comment>
<feature type="transmembrane region" description="Helical" evidence="1">
    <location>
        <begin position="155"/>
        <end position="177"/>
    </location>
</feature>
<feature type="domain" description="EamA" evidence="2">
    <location>
        <begin position="163"/>
        <end position="265"/>
    </location>
</feature>
<keyword evidence="1" id="KW-0472">Membrane</keyword>